<evidence type="ECO:0000256" key="1">
    <source>
        <dbReference type="ARBA" id="ARBA00004781"/>
    </source>
</evidence>
<comment type="caution">
    <text evidence="8">The sequence shown here is derived from an EMBL/GenBank/DDBJ whole genome shotgun (WGS) entry which is preliminary data.</text>
</comment>
<evidence type="ECO:0000259" key="7">
    <source>
        <dbReference type="Pfam" id="PF04321"/>
    </source>
</evidence>
<dbReference type="NCBIfam" id="TIGR01214">
    <property type="entry name" value="rmlD"/>
    <property type="match status" value="1"/>
</dbReference>
<evidence type="ECO:0000256" key="3">
    <source>
        <dbReference type="ARBA" id="ARBA00012929"/>
    </source>
</evidence>
<dbReference type="EMBL" id="JAAXYH010000006">
    <property type="protein sequence ID" value="NMH65608.1"/>
    <property type="molecule type" value="Genomic_DNA"/>
</dbReference>
<sequence>MRVLVIGKHGQLARELAAVVEDKAAKEKEAKEKGAEEVEVNESRAPADVQLLCLGRADVDILQPATLAAAVDAFDPEVMINASGYTQVDKAETDIAQAFAINETAVANMAKIAAKRGIRFIHVSSDYVFDGDSRARYGVGDAPKPLNVYGASKLAGELALARIIPPDTAMATIVRSSWVYSQYGNNFVNTMLGLMQQKTELAVVADQVGCPTYARGLAEFIWRLTQLDRLEPIYHWCDLGQASWHEFAVAIQETALELGLLPRAISITPISSEQYPSAAKRPHFSVLDVSGSLAIMAGTPWREQLNIMLSALAGKRQQ</sequence>
<dbReference type="PANTHER" id="PTHR10491">
    <property type="entry name" value="DTDP-4-DEHYDRORHAMNOSE REDUCTASE"/>
    <property type="match status" value="1"/>
</dbReference>
<organism evidence="8 9">
    <name type="scientific">Shewanella salipaludis</name>
    <dbReference type="NCBI Taxonomy" id="2723052"/>
    <lineage>
        <taxon>Bacteria</taxon>
        <taxon>Pseudomonadati</taxon>
        <taxon>Pseudomonadota</taxon>
        <taxon>Gammaproteobacteria</taxon>
        <taxon>Alteromonadales</taxon>
        <taxon>Shewanellaceae</taxon>
        <taxon>Shewanella</taxon>
    </lineage>
</organism>
<protein>
    <recommendedName>
        <fullName evidence="4 6">dTDP-4-dehydrorhamnose reductase</fullName>
        <ecNumber evidence="3 6">1.1.1.133</ecNumber>
    </recommendedName>
</protein>
<feature type="domain" description="RmlD-like substrate binding" evidence="7">
    <location>
        <begin position="1"/>
        <end position="311"/>
    </location>
</feature>
<comment type="cofactor">
    <cofactor evidence="6">
        <name>Mg(2+)</name>
        <dbReference type="ChEBI" id="CHEBI:18420"/>
    </cofactor>
    <text evidence="6">Binds 1 Mg(2+) ion per monomer.</text>
</comment>
<dbReference type="CDD" id="cd05254">
    <property type="entry name" value="dTDP_HR_like_SDR_e"/>
    <property type="match status" value="1"/>
</dbReference>
<dbReference type="InterPro" id="IPR005913">
    <property type="entry name" value="dTDP_dehydrorham_reduct"/>
</dbReference>
<evidence type="ECO:0000313" key="8">
    <source>
        <dbReference type="EMBL" id="NMH65608.1"/>
    </source>
</evidence>
<dbReference type="InterPro" id="IPR036291">
    <property type="entry name" value="NAD(P)-bd_dom_sf"/>
</dbReference>
<comment type="catalytic activity">
    <reaction evidence="5 6">
        <text>dTDP-beta-L-rhamnose + NADP(+) = dTDP-4-dehydro-beta-L-rhamnose + NADPH + H(+)</text>
        <dbReference type="Rhea" id="RHEA:21796"/>
        <dbReference type="ChEBI" id="CHEBI:15378"/>
        <dbReference type="ChEBI" id="CHEBI:57510"/>
        <dbReference type="ChEBI" id="CHEBI:57783"/>
        <dbReference type="ChEBI" id="CHEBI:58349"/>
        <dbReference type="ChEBI" id="CHEBI:62830"/>
        <dbReference type="EC" id="1.1.1.133"/>
    </reaction>
</comment>
<gene>
    <name evidence="8" type="primary">rfbD</name>
    <name evidence="8" type="ORF">HC757_10530</name>
</gene>
<dbReference type="Gene3D" id="3.40.50.720">
    <property type="entry name" value="NAD(P)-binding Rossmann-like Domain"/>
    <property type="match status" value="1"/>
</dbReference>
<comment type="similarity">
    <text evidence="2 6">Belongs to the dTDP-4-dehydrorhamnose reductase family.</text>
</comment>
<dbReference type="PANTHER" id="PTHR10491:SF4">
    <property type="entry name" value="METHIONINE ADENOSYLTRANSFERASE 2 SUBUNIT BETA"/>
    <property type="match status" value="1"/>
</dbReference>
<comment type="pathway">
    <text evidence="1 6">Carbohydrate biosynthesis; dTDP-L-rhamnose biosynthesis.</text>
</comment>
<dbReference type="Pfam" id="PF04321">
    <property type="entry name" value="RmlD_sub_bind"/>
    <property type="match status" value="1"/>
</dbReference>
<keyword evidence="9" id="KW-1185">Reference proteome</keyword>
<evidence type="ECO:0000256" key="4">
    <source>
        <dbReference type="ARBA" id="ARBA00017099"/>
    </source>
</evidence>
<dbReference type="InterPro" id="IPR029903">
    <property type="entry name" value="RmlD-like-bd"/>
</dbReference>
<reference evidence="8" key="1">
    <citation type="submission" date="2020-04" db="EMBL/GenBank/DDBJ databases">
        <title>Description of Shewanella salipaludis sp. nov., isolated from a salt marsh.</title>
        <authorList>
            <person name="Park S."/>
            <person name="Yoon J.-H."/>
        </authorList>
    </citation>
    <scope>NUCLEOTIDE SEQUENCE</scope>
    <source>
        <strain evidence="8">SHSM-M6</strain>
    </source>
</reference>
<proteinExistence type="inferred from homology"/>
<dbReference type="EC" id="1.1.1.133" evidence="3 6"/>
<dbReference type="RefSeq" id="WP_169564311.1">
    <property type="nucleotide sequence ID" value="NZ_JAAXYH010000006.1"/>
</dbReference>
<keyword evidence="6" id="KW-0521">NADP</keyword>
<dbReference type="SUPFAM" id="SSF51735">
    <property type="entry name" value="NAD(P)-binding Rossmann-fold domains"/>
    <property type="match status" value="1"/>
</dbReference>
<comment type="function">
    <text evidence="6">Catalyzes the reduction of dTDP-6-deoxy-L-lyxo-4-hexulose to yield dTDP-L-rhamnose.</text>
</comment>
<name>A0A972FYL2_9GAMM</name>
<keyword evidence="6 8" id="KW-0560">Oxidoreductase</keyword>
<dbReference type="Proteomes" id="UP000737113">
    <property type="component" value="Unassembled WGS sequence"/>
</dbReference>
<evidence type="ECO:0000256" key="5">
    <source>
        <dbReference type="ARBA" id="ARBA00048200"/>
    </source>
</evidence>
<accession>A0A972FYL2</accession>
<dbReference type="GO" id="GO:0008831">
    <property type="term" value="F:dTDP-4-dehydrorhamnose reductase activity"/>
    <property type="evidence" value="ECO:0007669"/>
    <property type="project" value="UniProtKB-EC"/>
</dbReference>
<evidence type="ECO:0000256" key="2">
    <source>
        <dbReference type="ARBA" id="ARBA00010944"/>
    </source>
</evidence>
<dbReference type="AlphaFoldDB" id="A0A972FYL2"/>
<evidence type="ECO:0000313" key="9">
    <source>
        <dbReference type="Proteomes" id="UP000737113"/>
    </source>
</evidence>
<evidence type="ECO:0000256" key="6">
    <source>
        <dbReference type="RuleBase" id="RU364082"/>
    </source>
</evidence>
<dbReference type="Gene3D" id="3.90.25.10">
    <property type="entry name" value="UDP-galactose 4-epimerase, domain 1"/>
    <property type="match status" value="1"/>
</dbReference>